<accession>A0A8J3KAK8</accession>
<feature type="domain" description="Orotidine 5'-phosphate decarboxylase" evidence="8">
    <location>
        <begin position="19"/>
        <end position="260"/>
    </location>
</feature>
<comment type="pathway">
    <text evidence="1">Pyrimidine metabolism; UMP biosynthesis via de novo pathway; UMP from orotate: step 2/2.</text>
</comment>
<keyword evidence="4" id="KW-0665">Pyrimidine biosynthesis</keyword>
<comment type="caution">
    <text evidence="9">The sequence shown here is derived from an EMBL/GenBank/DDBJ whole genome shotgun (WGS) entry which is preliminary data.</text>
</comment>
<protein>
    <recommendedName>
        <fullName evidence="7">Orotidine-5'-phosphate decarboxylase</fullName>
        <ecNumber evidence="7">4.1.1.23</ecNumber>
    </recommendedName>
</protein>
<comment type="catalytic activity">
    <reaction evidence="6">
        <text>orotidine 5'-phosphate + H(+) = UMP + CO2</text>
        <dbReference type="Rhea" id="RHEA:11596"/>
        <dbReference type="ChEBI" id="CHEBI:15378"/>
        <dbReference type="ChEBI" id="CHEBI:16526"/>
        <dbReference type="ChEBI" id="CHEBI:57538"/>
        <dbReference type="ChEBI" id="CHEBI:57865"/>
        <dbReference type="EC" id="4.1.1.23"/>
    </reaction>
</comment>
<proteinExistence type="inferred from homology"/>
<dbReference type="Proteomes" id="UP000619293">
    <property type="component" value="Unassembled WGS sequence"/>
</dbReference>
<keyword evidence="3" id="KW-0210">Decarboxylase</keyword>
<dbReference type="AlphaFoldDB" id="A0A8J3KAK8"/>
<dbReference type="PANTHER" id="PTHR43375:SF1">
    <property type="entry name" value="OROTIDINE 5'-PHOSPHATE DECARBOXYLASE"/>
    <property type="match status" value="1"/>
</dbReference>
<evidence type="ECO:0000256" key="6">
    <source>
        <dbReference type="ARBA" id="ARBA00049157"/>
    </source>
</evidence>
<dbReference type="GO" id="GO:0044205">
    <property type="term" value="P:'de novo' UMP biosynthetic process"/>
    <property type="evidence" value="ECO:0007669"/>
    <property type="project" value="UniProtKB-UniPathway"/>
</dbReference>
<evidence type="ECO:0000256" key="4">
    <source>
        <dbReference type="ARBA" id="ARBA00022975"/>
    </source>
</evidence>
<dbReference type="RefSeq" id="WP_191842742.1">
    <property type="nucleotide sequence ID" value="NZ_BAAALB010000027.1"/>
</dbReference>
<comment type="similarity">
    <text evidence="2">Belongs to the OMP decarboxylase family. Type 2 subfamily.</text>
</comment>
<dbReference type="Pfam" id="PF00215">
    <property type="entry name" value="OMPdecase"/>
    <property type="match status" value="1"/>
</dbReference>
<evidence type="ECO:0000256" key="3">
    <source>
        <dbReference type="ARBA" id="ARBA00022793"/>
    </source>
</evidence>
<dbReference type="InterPro" id="IPR013785">
    <property type="entry name" value="Aldolase_TIM"/>
</dbReference>
<evidence type="ECO:0000256" key="2">
    <source>
        <dbReference type="ARBA" id="ARBA00008847"/>
    </source>
</evidence>
<evidence type="ECO:0000313" key="9">
    <source>
        <dbReference type="EMBL" id="GIF93720.1"/>
    </source>
</evidence>
<dbReference type="CDD" id="cd04725">
    <property type="entry name" value="OMP_decarboxylase_like"/>
    <property type="match status" value="1"/>
</dbReference>
<keyword evidence="5" id="KW-0456">Lyase</keyword>
<dbReference type="PANTHER" id="PTHR43375">
    <property type="entry name" value="OROTIDINE 5'-PHOSPHATE DECARBOXYLASE"/>
    <property type="match status" value="1"/>
</dbReference>
<gene>
    <name evidence="9" type="primary">pyrF_2</name>
    <name evidence="9" type="ORF">Cch02nite_71640</name>
</gene>
<dbReference type="EC" id="4.1.1.23" evidence="7"/>
<evidence type="ECO:0000256" key="5">
    <source>
        <dbReference type="ARBA" id="ARBA00023239"/>
    </source>
</evidence>
<evidence type="ECO:0000313" key="10">
    <source>
        <dbReference type="Proteomes" id="UP000619293"/>
    </source>
</evidence>
<evidence type="ECO:0000256" key="1">
    <source>
        <dbReference type="ARBA" id="ARBA00004861"/>
    </source>
</evidence>
<evidence type="ECO:0000256" key="7">
    <source>
        <dbReference type="NCBIfam" id="TIGR02127"/>
    </source>
</evidence>
<dbReference type="Gene3D" id="3.20.20.70">
    <property type="entry name" value="Aldolase class I"/>
    <property type="match status" value="1"/>
</dbReference>
<dbReference type="InterPro" id="IPR001754">
    <property type="entry name" value="OMPdeCOase_dom"/>
</dbReference>
<dbReference type="SUPFAM" id="SSF51366">
    <property type="entry name" value="Ribulose-phoshate binding barrel"/>
    <property type="match status" value="1"/>
</dbReference>
<dbReference type="UniPathway" id="UPA00070">
    <property type="reaction ID" value="UER00120"/>
</dbReference>
<sequence length="280" mass="29716">MREEVFTDLLSRQWAQGRMACVGLDPDMAVVRASVTEPDTEQAITAYACAIVDATADLVCAYKPNIAFYERWGVPGLAALKNIITHINTVAPQTAVIVDAKRGDIASTNEAYRDALFGYFGADAVTVQPYLGVEALRPFLDTRDKGVIVLCRTSNPGSGELQNLQTSGETLYQRVARLAQHDWNTQGNVGLLVGGTYPQEIAEVRTITPTLPLLVAGVGRQGGSVGDAVRAGATAFGGMIISSSRAVIEAAPGPAFAEAARQATIRLHAEIEQARSVVTA</sequence>
<dbReference type="InterPro" id="IPR011995">
    <property type="entry name" value="OMPdecase_type-2"/>
</dbReference>
<dbReference type="GO" id="GO:0004590">
    <property type="term" value="F:orotidine-5'-phosphate decarboxylase activity"/>
    <property type="evidence" value="ECO:0007669"/>
    <property type="project" value="UniProtKB-UniRule"/>
</dbReference>
<keyword evidence="10" id="KW-1185">Reference proteome</keyword>
<organism evidence="9 10">
    <name type="scientific">Catellatospora chokoriensis</name>
    <dbReference type="NCBI Taxonomy" id="310353"/>
    <lineage>
        <taxon>Bacteria</taxon>
        <taxon>Bacillati</taxon>
        <taxon>Actinomycetota</taxon>
        <taxon>Actinomycetes</taxon>
        <taxon>Micromonosporales</taxon>
        <taxon>Micromonosporaceae</taxon>
        <taxon>Catellatospora</taxon>
    </lineage>
</organism>
<dbReference type="InterPro" id="IPR011060">
    <property type="entry name" value="RibuloseP-bd_barrel"/>
</dbReference>
<dbReference type="SMART" id="SM00934">
    <property type="entry name" value="OMPdecase"/>
    <property type="match status" value="1"/>
</dbReference>
<reference evidence="9 10" key="1">
    <citation type="submission" date="2021-01" db="EMBL/GenBank/DDBJ databases">
        <title>Whole genome shotgun sequence of Catellatospora chokoriensis NBRC 107358.</title>
        <authorList>
            <person name="Komaki H."/>
            <person name="Tamura T."/>
        </authorList>
    </citation>
    <scope>NUCLEOTIDE SEQUENCE [LARGE SCALE GENOMIC DNA]</scope>
    <source>
        <strain evidence="9 10">NBRC 107358</strain>
    </source>
</reference>
<dbReference type="GO" id="GO:0006207">
    <property type="term" value="P:'de novo' pyrimidine nucleobase biosynthetic process"/>
    <property type="evidence" value="ECO:0007669"/>
    <property type="project" value="InterPro"/>
</dbReference>
<name>A0A8J3KAK8_9ACTN</name>
<dbReference type="EMBL" id="BONG01000071">
    <property type="protein sequence ID" value="GIF93720.1"/>
    <property type="molecule type" value="Genomic_DNA"/>
</dbReference>
<evidence type="ECO:0000259" key="8">
    <source>
        <dbReference type="SMART" id="SM00934"/>
    </source>
</evidence>
<dbReference type="NCBIfam" id="TIGR02127">
    <property type="entry name" value="pyrF_sub2"/>
    <property type="match status" value="1"/>
</dbReference>